<dbReference type="GO" id="GO:0005634">
    <property type="term" value="C:nucleus"/>
    <property type="evidence" value="ECO:0007669"/>
    <property type="project" value="TreeGrafter"/>
</dbReference>
<dbReference type="PANTHER" id="PTHR42748">
    <property type="entry name" value="NITROGEN METABOLITE REPRESSION PROTEIN NMRA FAMILY MEMBER"/>
    <property type="match status" value="1"/>
</dbReference>
<dbReference type="InterPro" id="IPR051164">
    <property type="entry name" value="NmrA-like_oxidored"/>
</dbReference>
<dbReference type="AlphaFoldDB" id="M7STH7"/>
<evidence type="ECO:0000259" key="3">
    <source>
        <dbReference type="Pfam" id="PF05368"/>
    </source>
</evidence>
<feature type="domain" description="NmrA-like" evidence="3">
    <location>
        <begin position="4"/>
        <end position="240"/>
    </location>
</feature>
<accession>M7STH7</accession>
<reference evidence="5" key="1">
    <citation type="journal article" date="2013" name="Genome Announc.">
        <title>Draft genome sequence of the grapevine dieback fungus Eutypa lata UCR-EL1.</title>
        <authorList>
            <person name="Blanco-Ulate B."/>
            <person name="Rolshausen P.E."/>
            <person name="Cantu D."/>
        </authorList>
    </citation>
    <scope>NUCLEOTIDE SEQUENCE [LARGE SCALE GENOMIC DNA]</scope>
    <source>
        <strain evidence="5">UCR-EL1</strain>
    </source>
</reference>
<dbReference type="EMBL" id="KB706007">
    <property type="protein sequence ID" value="EMR69829.1"/>
    <property type="molecule type" value="Genomic_DNA"/>
</dbReference>
<evidence type="ECO:0000313" key="5">
    <source>
        <dbReference type="Proteomes" id="UP000012174"/>
    </source>
</evidence>
<comment type="similarity">
    <text evidence="1">Belongs to the NmrA-type oxidoreductase family.</text>
</comment>
<dbReference type="InterPro" id="IPR036291">
    <property type="entry name" value="NAD(P)-bd_dom_sf"/>
</dbReference>
<dbReference type="Pfam" id="PF05368">
    <property type="entry name" value="NmrA"/>
    <property type="match status" value="1"/>
</dbReference>
<sequence>MSPKKIITIFGATGLQGGSVAAEFLNDTALCTQWTVRAITRDISKPSAKKLVEQGAQVVPADYNDTASLVEAMRGSFAAFGVTNYWEQADSDHEIQQGKNLADAAKEAGVQHYIWSSLLNITELSGGKLPNVYHFDSKAKVEDYVRSSEIPATFFLPGFYMSNIGAGSPGDLLKPTPPDNAWTLTLPVMPSAPIPLFHTRDTGKYVKAIILHRDELLGKRLFAATAYVTAQEILNTFKRVYPEAGYARVCDI</sequence>
<dbReference type="OMA" id="PHEMFTA"/>
<gene>
    <name evidence="4" type="ORF">UCREL1_3147</name>
</gene>
<organism evidence="4 5">
    <name type="scientific">Eutypa lata (strain UCR-EL1)</name>
    <name type="common">Grapevine dieback disease fungus</name>
    <name type="synonym">Eutypa armeniacae</name>
    <dbReference type="NCBI Taxonomy" id="1287681"/>
    <lineage>
        <taxon>Eukaryota</taxon>
        <taxon>Fungi</taxon>
        <taxon>Dikarya</taxon>
        <taxon>Ascomycota</taxon>
        <taxon>Pezizomycotina</taxon>
        <taxon>Sordariomycetes</taxon>
        <taxon>Xylariomycetidae</taxon>
        <taxon>Xylariales</taxon>
        <taxon>Diatrypaceae</taxon>
        <taxon>Eutypa</taxon>
    </lineage>
</organism>
<dbReference type="OrthoDB" id="3358371at2759"/>
<proteinExistence type="inferred from homology"/>
<evidence type="ECO:0000256" key="2">
    <source>
        <dbReference type="ARBA" id="ARBA00022857"/>
    </source>
</evidence>
<dbReference type="Proteomes" id="UP000012174">
    <property type="component" value="Unassembled WGS sequence"/>
</dbReference>
<dbReference type="STRING" id="1287681.M7STH7"/>
<protein>
    <submittedName>
        <fullName evidence="4">Putative nmral1 protein</fullName>
    </submittedName>
</protein>
<name>M7STH7_EUTLA</name>
<dbReference type="eggNOG" id="ENOG502QQEA">
    <property type="taxonomic scope" value="Eukaryota"/>
</dbReference>
<evidence type="ECO:0000313" key="4">
    <source>
        <dbReference type="EMBL" id="EMR69829.1"/>
    </source>
</evidence>
<dbReference type="InterPro" id="IPR008030">
    <property type="entry name" value="NmrA-like"/>
</dbReference>
<evidence type="ECO:0000256" key="1">
    <source>
        <dbReference type="ARBA" id="ARBA00006328"/>
    </source>
</evidence>
<keyword evidence="5" id="KW-1185">Reference proteome</keyword>
<dbReference type="HOGENOM" id="CLU_007383_8_2_1"/>
<dbReference type="CDD" id="cd05251">
    <property type="entry name" value="NmrA_like_SDR_a"/>
    <property type="match status" value="1"/>
</dbReference>
<dbReference type="KEGG" id="ela:UCREL1_3147"/>
<dbReference type="Gene3D" id="3.40.50.720">
    <property type="entry name" value="NAD(P)-binding Rossmann-like Domain"/>
    <property type="match status" value="1"/>
</dbReference>
<dbReference type="PANTHER" id="PTHR42748:SF31">
    <property type="entry name" value="NMRA-LIKE DOMAIN-CONTAINING PROTEIN-RELATED"/>
    <property type="match status" value="1"/>
</dbReference>
<keyword evidence="2" id="KW-0521">NADP</keyword>
<dbReference type="SUPFAM" id="SSF51735">
    <property type="entry name" value="NAD(P)-binding Rossmann-fold domains"/>
    <property type="match status" value="1"/>
</dbReference>